<name>A0AAX4KU79_9TREE</name>
<keyword evidence="1" id="KW-0812">Transmembrane</keyword>
<dbReference type="RefSeq" id="XP_066087097.1">
    <property type="nucleotide sequence ID" value="XM_066231000.1"/>
</dbReference>
<dbReference type="AlphaFoldDB" id="A0AAX4KU79"/>
<gene>
    <name evidence="2" type="ORF">V865_007252</name>
</gene>
<feature type="transmembrane region" description="Helical" evidence="1">
    <location>
        <begin position="45"/>
        <end position="68"/>
    </location>
</feature>
<evidence type="ECO:0000313" key="3">
    <source>
        <dbReference type="Proteomes" id="UP001358614"/>
    </source>
</evidence>
<keyword evidence="3" id="KW-1185">Reference proteome</keyword>
<organism evidence="2 3">
    <name type="scientific">Kwoniella europaea PYCC6329</name>
    <dbReference type="NCBI Taxonomy" id="1423913"/>
    <lineage>
        <taxon>Eukaryota</taxon>
        <taxon>Fungi</taxon>
        <taxon>Dikarya</taxon>
        <taxon>Basidiomycota</taxon>
        <taxon>Agaricomycotina</taxon>
        <taxon>Tremellomycetes</taxon>
        <taxon>Tremellales</taxon>
        <taxon>Cryptococcaceae</taxon>
        <taxon>Kwoniella</taxon>
    </lineage>
</organism>
<protein>
    <recommendedName>
        <fullName evidence="4">MARVEL domain-containing protein</fullName>
    </recommendedName>
</protein>
<evidence type="ECO:0000256" key="1">
    <source>
        <dbReference type="SAM" id="Phobius"/>
    </source>
</evidence>
<proteinExistence type="predicted"/>
<keyword evidence="1" id="KW-1133">Transmembrane helix</keyword>
<keyword evidence="1" id="KW-0472">Membrane</keyword>
<feature type="transmembrane region" description="Helical" evidence="1">
    <location>
        <begin position="12"/>
        <end position="33"/>
    </location>
</feature>
<sequence length="167" mass="18477">MPPKFTSPSPNSIFTTILISLSTLSIYLITYPLHATPYRIAPPIFLIVSLGLIVAAYNLTLFTAVISISSVVFVNLLLAIDYIHGECGYDVMIGGESWHKARLGEIGWYRGCVQPTQAWWIMVIIGSLWLVIAAAEVLKTRYNSMNGQYLRLCTDAEEESQSTESGV</sequence>
<dbReference type="Proteomes" id="UP001358614">
    <property type="component" value="Chromosome 2"/>
</dbReference>
<reference evidence="2 3" key="1">
    <citation type="submission" date="2024-01" db="EMBL/GenBank/DDBJ databases">
        <title>Comparative genomics of Cryptococcus and Kwoniella reveals pathogenesis evolution and contrasting modes of karyotype evolution via chromosome fusion or intercentromeric recombination.</title>
        <authorList>
            <person name="Coelho M.A."/>
            <person name="David-Palma M."/>
            <person name="Shea T."/>
            <person name="Bowers K."/>
            <person name="McGinley-Smith S."/>
            <person name="Mohammad A.W."/>
            <person name="Gnirke A."/>
            <person name="Yurkov A.M."/>
            <person name="Nowrousian M."/>
            <person name="Sun S."/>
            <person name="Cuomo C.A."/>
            <person name="Heitman J."/>
        </authorList>
    </citation>
    <scope>NUCLEOTIDE SEQUENCE [LARGE SCALE GENOMIC DNA]</scope>
    <source>
        <strain evidence="2 3">PYCC6329</strain>
    </source>
</reference>
<dbReference type="EMBL" id="CP144090">
    <property type="protein sequence ID" value="WWD09130.1"/>
    <property type="molecule type" value="Genomic_DNA"/>
</dbReference>
<dbReference type="KEGG" id="ker:91106053"/>
<evidence type="ECO:0008006" key="4">
    <source>
        <dbReference type="Google" id="ProtNLM"/>
    </source>
</evidence>
<feature type="transmembrane region" description="Helical" evidence="1">
    <location>
        <begin position="118"/>
        <end position="138"/>
    </location>
</feature>
<evidence type="ECO:0000313" key="2">
    <source>
        <dbReference type="EMBL" id="WWD09130.1"/>
    </source>
</evidence>
<accession>A0AAX4KU79</accession>
<dbReference type="GeneID" id="91106053"/>